<dbReference type="KEGG" id="qsa:O6P43_025812"/>
<evidence type="ECO:0000256" key="1">
    <source>
        <dbReference type="ARBA" id="ARBA00001971"/>
    </source>
</evidence>
<organism evidence="12 13">
    <name type="scientific">Quillaja saponaria</name>
    <name type="common">Soap bark tree</name>
    <dbReference type="NCBI Taxonomy" id="32244"/>
    <lineage>
        <taxon>Eukaryota</taxon>
        <taxon>Viridiplantae</taxon>
        <taxon>Streptophyta</taxon>
        <taxon>Embryophyta</taxon>
        <taxon>Tracheophyta</taxon>
        <taxon>Spermatophyta</taxon>
        <taxon>Magnoliopsida</taxon>
        <taxon>eudicotyledons</taxon>
        <taxon>Gunneridae</taxon>
        <taxon>Pentapetalae</taxon>
        <taxon>rosids</taxon>
        <taxon>fabids</taxon>
        <taxon>Fabales</taxon>
        <taxon>Quillajaceae</taxon>
        <taxon>Quillaja</taxon>
    </lineage>
</organism>
<evidence type="ECO:0000256" key="6">
    <source>
        <dbReference type="ARBA" id="ARBA00022989"/>
    </source>
</evidence>
<dbReference type="CDD" id="cd11043">
    <property type="entry name" value="CYP90-like"/>
    <property type="match status" value="1"/>
</dbReference>
<evidence type="ECO:0000256" key="7">
    <source>
        <dbReference type="ARBA" id="ARBA00023002"/>
    </source>
</evidence>
<protein>
    <submittedName>
        <fullName evidence="12">Cytochrome P450 family protein</fullName>
    </submittedName>
</protein>
<gene>
    <name evidence="12" type="ORF">O6P43_025812</name>
</gene>
<dbReference type="GO" id="GO:0005506">
    <property type="term" value="F:iron ion binding"/>
    <property type="evidence" value="ECO:0007669"/>
    <property type="project" value="InterPro"/>
</dbReference>
<keyword evidence="11" id="KW-0732">Signal</keyword>
<dbReference type="PANTHER" id="PTHR24286:SF88">
    <property type="entry name" value="BETA-AMYRIN 28-OXIDASE-LIKE"/>
    <property type="match status" value="1"/>
</dbReference>
<dbReference type="GO" id="GO:0016705">
    <property type="term" value="F:oxidoreductase activity, acting on paired donors, with incorporation or reduction of molecular oxygen"/>
    <property type="evidence" value="ECO:0007669"/>
    <property type="project" value="InterPro"/>
</dbReference>
<reference evidence="12" key="1">
    <citation type="journal article" date="2023" name="Science">
        <title>Elucidation of the pathway for biosynthesis of saponin adjuvants from the soapbark tree.</title>
        <authorList>
            <person name="Reed J."/>
            <person name="Orme A."/>
            <person name="El-Demerdash A."/>
            <person name="Owen C."/>
            <person name="Martin L.B.B."/>
            <person name="Misra R.C."/>
            <person name="Kikuchi S."/>
            <person name="Rejzek M."/>
            <person name="Martin A.C."/>
            <person name="Harkess A."/>
            <person name="Leebens-Mack J."/>
            <person name="Louveau T."/>
            <person name="Stephenson M.J."/>
            <person name="Osbourn A."/>
        </authorList>
    </citation>
    <scope>NUCLEOTIDE SEQUENCE</scope>
    <source>
        <strain evidence="12">S10</strain>
    </source>
</reference>
<feature type="signal peptide" evidence="11">
    <location>
        <begin position="1"/>
        <end position="23"/>
    </location>
</feature>
<keyword evidence="8 9" id="KW-0408">Iron</keyword>
<dbReference type="FunFam" id="1.10.630.10:FF:000022">
    <property type="entry name" value="Taxadiene 5-alpha hydroxylase"/>
    <property type="match status" value="1"/>
</dbReference>
<name>A0AAD7PFZ5_QUISA</name>
<keyword evidence="4" id="KW-0812">Transmembrane</keyword>
<dbReference type="PANTHER" id="PTHR24286">
    <property type="entry name" value="CYTOCHROME P450 26"/>
    <property type="match status" value="1"/>
</dbReference>
<dbReference type="InterPro" id="IPR036396">
    <property type="entry name" value="Cyt_P450_sf"/>
</dbReference>
<dbReference type="Gene3D" id="1.10.630.10">
    <property type="entry name" value="Cytochrome P450"/>
    <property type="match status" value="1"/>
</dbReference>
<evidence type="ECO:0000256" key="5">
    <source>
        <dbReference type="ARBA" id="ARBA00022723"/>
    </source>
</evidence>
<comment type="cofactor">
    <cofactor evidence="1 9">
        <name>heme</name>
        <dbReference type="ChEBI" id="CHEBI:30413"/>
    </cofactor>
</comment>
<evidence type="ECO:0000256" key="2">
    <source>
        <dbReference type="ARBA" id="ARBA00004167"/>
    </source>
</evidence>
<dbReference type="GO" id="GO:0020037">
    <property type="term" value="F:heme binding"/>
    <property type="evidence" value="ECO:0007669"/>
    <property type="project" value="InterPro"/>
</dbReference>
<dbReference type="GO" id="GO:0004497">
    <property type="term" value="F:monooxygenase activity"/>
    <property type="evidence" value="ECO:0007669"/>
    <property type="project" value="UniProtKB-KW"/>
</dbReference>
<dbReference type="EMBL" id="JARAOO010000010">
    <property type="protein sequence ID" value="KAJ7954206.1"/>
    <property type="molecule type" value="Genomic_DNA"/>
</dbReference>
<evidence type="ECO:0000313" key="13">
    <source>
        <dbReference type="Proteomes" id="UP001163823"/>
    </source>
</evidence>
<evidence type="ECO:0000313" key="12">
    <source>
        <dbReference type="EMBL" id="KAJ7954206.1"/>
    </source>
</evidence>
<comment type="subcellular location">
    <subcellularLocation>
        <location evidence="2">Membrane</location>
        <topology evidence="2">Single-pass membrane protein</topology>
    </subcellularLocation>
</comment>
<dbReference type="Pfam" id="PF00067">
    <property type="entry name" value="p450"/>
    <property type="match status" value="1"/>
</dbReference>
<comment type="caution">
    <text evidence="12">The sequence shown here is derived from an EMBL/GenBank/DDBJ whole genome shotgun (WGS) entry which is preliminary data.</text>
</comment>
<comment type="similarity">
    <text evidence="3 10">Belongs to the cytochrome P450 family.</text>
</comment>
<dbReference type="InterPro" id="IPR002401">
    <property type="entry name" value="Cyt_P450_E_grp-I"/>
</dbReference>
<keyword evidence="5 9" id="KW-0479">Metal-binding</keyword>
<evidence type="ECO:0000256" key="8">
    <source>
        <dbReference type="ARBA" id="ARBA00023004"/>
    </source>
</evidence>
<evidence type="ECO:0000256" key="10">
    <source>
        <dbReference type="RuleBase" id="RU000461"/>
    </source>
</evidence>
<evidence type="ECO:0000256" key="4">
    <source>
        <dbReference type="ARBA" id="ARBA00022692"/>
    </source>
</evidence>
<keyword evidence="6" id="KW-1133">Transmembrane helix</keyword>
<sequence length="474" mass="53381">MDFLQPLLLVFVIFLASCYFVHQRKIVGTKNLPPGSLGWPLLGETHQFLFNKVENFVGQRMKKYSSKVFKTNILGEPTVVFSGPDGNKLICTGEPKLVRFSYTESQRSLFDIPLPSNDSSVPPKNLKLGPAGAARLMGFLKPDSLVRYTGEIESITNHHFRTHWEGKEEVKAYQLTKTFVLTLSCHFFLGLNKPDCIAKLVSKFDDLHFGIHSLHLNIPGTTYNRASKAAAAIRKEVRIIMQEKIAAMSKGAAMTDLLSQMIVAEQGGKFEPHFGVCNTIVGLMSASYKSVVNALTFMIKHIGEKQDVYQKILFEQTELAASRGTSMELDWENLQKMKYTWAVAMETMRITPPTPGAFRQATTSFNYGGYTIPKGWKIFWAFNATNKSPEYFPEPEKFDPSRFEGNGPAPYTFVPFGGGPRTCPGKEYTRFLILIFIHNLVRKLKWEVLFPNEEISGIFMPIPAKGLPIRLQPL</sequence>
<dbReference type="Proteomes" id="UP001163823">
    <property type="component" value="Chromosome 10"/>
</dbReference>
<keyword evidence="6" id="KW-0472">Membrane</keyword>
<dbReference type="PROSITE" id="PS00086">
    <property type="entry name" value="CYTOCHROME_P450"/>
    <property type="match status" value="1"/>
</dbReference>
<dbReference type="InterPro" id="IPR001128">
    <property type="entry name" value="Cyt_P450"/>
</dbReference>
<dbReference type="AlphaFoldDB" id="A0AAD7PFZ5"/>
<accession>A0AAD7PFZ5</accession>
<keyword evidence="7 10" id="KW-0560">Oxidoreductase</keyword>
<evidence type="ECO:0000256" key="11">
    <source>
        <dbReference type="SAM" id="SignalP"/>
    </source>
</evidence>
<feature type="chain" id="PRO_5041935588" evidence="11">
    <location>
        <begin position="24"/>
        <end position="474"/>
    </location>
</feature>
<keyword evidence="13" id="KW-1185">Reference proteome</keyword>
<dbReference type="GO" id="GO:0016125">
    <property type="term" value="P:sterol metabolic process"/>
    <property type="evidence" value="ECO:0007669"/>
    <property type="project" value="TreeGrafter"/>
</dbReference>
<dbReference type="GO" id="GO:0016020">
    <property type="term" value="C:membrane"/>
    <property type="evidence" value="ECO:0007669"/>
    <property type="project" value="UniProtKB-SubCell"/>
</dbReference>
<dbReference type="InterPro" id="IPR017972">
    <property type="entry name" value="Cyt_P450_CS"/>
</dbReference>
<evidence type="ECO:0000256" key="3">
    <source>
        <dbReference type="ARBA" id="ARBA00010617"/>
    </source>
</evidence>
<dbReference type="SUPFAM" id="SSF48264">
    <property type="entry name" value="Cytochrome P450"/>
    <property type="match status" value="1"/>
</dbReference>
<dbReference type="PRINTS" id="PR00463">
    <property type="entry name" value="EP450I"/>
</dbReference>
<feature type="binding site" description="axial binding residue" evidence="9">
    <location>
        <position position="423"/>
    </location>
    <ligand>
        <name>heme</name>
        <dbReference type="ChEBI" id="CHEBI:30413"/>
    </ligand>
    <ligandPart>
        <name>Fe</name>
        <dbReference type="ChEBI" id="CHEBI:18248"/>
    </ligandPart>
</feature>
<proteinExistence type="inferred from homology"/>
<evidence type="ECO:0000256" key="9">
    <source>
        <dbReference type="PIRSR" id="PIRSR602401-1"/>
    </source>
</evidence>
<keyword evidence="9 10" id="KW-0349">Heme</keyword>
<keyword evidence="10" id="KW-0503">Monooxygenase</keyword>